<proteinExistence type="predicted"/>
<dbReference type="GO" id="GO:0008168">
    <property type="term" value="F:methyltransferase activity"/>
    <property type="evidence" value="ECO:0007669"/>
    <property type="project" value="UniProtKB-KW"/>
</dbReference>
<accession>A0ABW0LEZ7</accession>
<keyword evidence="2" id="KW-0808">Transferase</keyword>
<organism evidence="2 3">
    <name type="scientific">Lederbergia graminis</name>
    <dbReference type="NCBI Taxonomy" id="735518"/>
    <lineage>
        <taxon>Bacteria</taxon>
        <taxon>Bacillati</taxon>
        <taxon>Bacillota</taxon>
        <taxon>Bacilli</taxon>
        <taxon>Bacillales</taxon>
        <taxon>Bacillaceae</taxon>
        <taxon>Lederbergia</taxon>
    </lineage>
</organism>
<dbReference type="Gene3D" id="3.40.50.150">
    <property type="entry name" value="Vaccinia Virus protein VP39"/>
    <property type="match status" value="1"/>
</dbReference>
<dbReference type="RefSeq" id="WP_382347167.1">
    <property type="nucleotide sequence ID" value="NZ_JBHSMC010000001.1"/>
</dbReference>
<dbReference type="Pfam" id="PF13649">
    <property type="entry name" value="Methyltransf_25"/>
    <property type="match status" value="1"/>
</dbReference>
<dbReference type="GO" id="GO:0032259">
    <property type="term" value="P:methylation"/>
    <property type="evidence" value="ECO:0007669"/>
    <property type="project" value="UniProtKB-KW"/>
</dbReference>
<dbReference type="PANTHER" id="PTHR43460">
    <property type="entry name" value="METHYLTRANSFERASE"/>
    <property type="match status" value="1"/>
</dbReference>
<dbReference type="InterPro" id="IPR029063">
    <property type="entry name" value="SAM-dependent_MTases_sf"/>
</dbReference>
<keyword evidence="2" id="KW-0489">Methyltransferase</keyword>
<keyword evidence="3" id="KW-1185">Reference proteome</keyword>
<dbReference type="InterPro" id="IPR041698">
    <property type="entry name" value="Methyltransf_25"/>
</dbReference>
<reference evidence="3" key="1">
    <citation type="journal article" date="2019" name="Int. J. Syst. Evol. Microbiol.">
        <title>The Global Catalogue of Microorganisms (GCM) 10K type strain sequencing project: providing services to taxonomists for standard genome sequencing and annotation.</title>
        <authorList>
            <consortium name="The Broad Institute Genomics Platform"/>
            <consortium name="The Broad Institute Genome Sequencing Center for Infectious Disease"/>
            <person name="Wu L."/>
            <person name="Ma J."/>
        </authorList>
    </citation>
    <scope>NUCLEOTIDE SEQUENCE [LARGE SCALE GENOMIC DNA]</scope>
    <source>
        <strain evidence="3">CGMCC 1.12237</strain>
    </source>
</reference>
<dbReference type="PANTHER" id="PTHR43460:SF1">
    <property type="entry name" value="METHYLTRANSFERASE TYPE 11 DOMAIN-CONTAINING PROTEIN"/>
    <property type="match status" value="1"/>
</dbReference>
<sequence>MNLINYENFYNKVGKENGWDFSKLKVFAEGVQWDFYEEVRSKSQTSDVLLDIGTGGGENLLKIAPYFLLLIGIDLSHEMVERAQSNLNKTRESNVRLFQMSSEDIQFPKEFFDVITCRHAPFSAREVAKVLKAGGFFLTQQVGEGDKFNLKNAFNVPLKSNDGTLKEKYMKELMEAGFMNIQSYDYNAIEYYQSPEDLIFLLKHTPIIPNFGANKQDFETLKHFIKDNQTKKGIQTNSQRFLIVAKK</sequence>
<name>A0ABW0LEZ7_9BACI</name>
<dbReference type="EC" id="2.1.1.-" evidence="2"/>
<dbReference type="EMBL" id="JBHSMC010000001">
    <property type="protein sequence ID" value="MFC5463547.1"/>
    <property type="molecule type" value="Genomic_DNA"/>
</dbReference>
<gene>
    <name evidence="2" type="ORF">ACFPM4_02135</name>
</gene>
<feature type="domain" description="Methyltransferase" evidence="1">
    <location>
        <begin position="50"/>
        <end position="135"/>
    </location>
</feature>
<evidence type="ECO:0000259" key="1">
    <source>
        <dbReference type="Pfam" id="PF13649"/>
    </source>
</evidence>
<dbReference type="SUPFAM" id="SSF53335">
    <property type="entry name" value="S-adenosyl-L-methionine-dependent methyltransferases"/>
    <property type="match status" value="1"/>
</dbReference>
<dbReference type="CDD" id="cd02440">
    <property type="entry name" value="AdoMet_MTases"/>
    <property type="match status" value="1"/>
</dbReference>
<evidence type="ECO:0000313" key="2">
    <source>
        <dbReference type="EMBL" id="MFC5463547.1"/>
    </source>
</evidence>
<dbReference type="Proteomes" id="UP001596147">
    <property type="component" value="Unassembled WGS sequence"/>
</dbReference>
<protein>
    <submittedName>
        <fullName evidence="2">Class I SAM-dependent methyltransferase</fullName>
        <ecNumber evidence="2">2.1.1.-</ecNumber>
    </submittedName>
</protein>
<dbReference type="InterPro" id="IPR052939">
    <property type="entry name" value="23S_rRNA_MeTrnsfrase_RlmA"/>
</dbReference>
<comment type="caution">
    <text evidence="2">The sequence shown here is derived from an EMBL/GenBank/DDBJ whole genome shotgun (WGS) entry which is preliminary data.</text>
</comment>
<evidence type="ECO:0000313" key="3">
    <source>
        <dbReference type="Proteomes" id="UP001596147"/>
    </source>
</evidence>